<dbReference type="AlphaFoldDB" id="A0A7J5BPJ1"/>
<reference evidence="1 2" key="1">
    <citation type="submission" date="2019-09" db="EMBL/GenBank/DDBJ databases">
        <title>Phylogeny of genus Pseudoclavibacter and closely related genus.</title>
        <authorList>
            <person name="Li Y."/>
        </authorList>
    </citation>
    <scope>NUCLEOTIDE SEQUENCE [LARGE SCALE GENOMIC DNA]</scope>
    <source>
        <strain evidence="1 2">DSM 23821</strain>
    </source>
</reference>
<proteinExistence type="predicted"/>
<dbReference type="OrthoDB" id="5191158at2"/>
<organism evidence="1 2">
    <name type="scientific">Pseudoclavibacter chungangensis</name>
    <dbReference type="NCBI Taxonomy" id="587635"/>
    <lineage>
        <taxon>Bacteria</taxon>
        <taxon>Bacillati</taxon>
        <taxon>Actinomycetota</taxon>
        <taxon>Actinomycetes</taxon>
        <taxon>Micrococcales</taxon>
        <taxon>Microbacteriaceae</taxon>
        <taxon>Pseudoclavibacter</taxon>
    </lineage>
</organism>
<gene>
    <name evidence="1" type="ORF">F8O01_12360</name>
</gene>
<accession>A0A7J5BPJ1</accession>
<keyword evidence="2" id="KW-1185">Reference proteome</keyword>
<protein>
    <submittedName>
        <fullName evidence="1">Fe-S oxidoreductase</fullName>
    </submittedName>
</protein>
<comment type="caution">
    <text evidence="1">The sequence shown here is derived from an EMBL/GenBank/DDBJ whole genome shotgun (WGS) entry which is preliminary data.</text>
</comment>
<evidence type="ECO:0000313" key="2">
    <source>
        <dbReference type="Proteomes" id="UP000467240"/>
    </source>
</evidence>
<sequence length="136" mass="15534">MRQLLERVFLDSPLSRLGAFVATLVGLAIGFPLSTGRVEVHDGLIVCRGLPKWAFRRGGTCVGRVYLTRDVVGERTFRHERVHVRQWRRYGFLFPVLYWAAGLDPLRNRFEIEAGLEDGGYIKRRRPTPPTPPTTT</sequence>
<name>A0A7J5BPJ1_9MICO</name>
<dbReference type="EMBL" id="WBJZ01000016">
    <property type="protein sequence ID" value="KAB1655053.1"/>
    <property type="molecule type" value="Genomic_DNA"/>
</dbReference>
<dbReference type="RefSeq" id="WP_158041225.1">
    <property type="nucleotide sequence ID" value="NZ_JACCFV010000001.1"/>
</dbReference>
<dbReference type="Proteomes" id="UP000467240">
    <property type="component" value="Unassembled WGS sequence"/>
</dbReference>
<evidence type="ECO:0000313" key="1">
    <source>
        <dbReference type="EMBL" id="KAB1655053.1"/>
    </source>
</evidence>